<dbReference type="SMART" id="SM00052">
    <property type="entry name" value="EAL"/>
    <property type="match status" value="1"/>
</dbReference>
<dbReference type="InterPro" id="IPR029151">
    <property type="entry name" value="Sensor-like_sf"/>
</dbReference>
<dbReference type="Gene3D" id="3.20.20.450">
    <property type="entry name" value="EAL domain"/>
    <property type="match status" value="1"/>
</dbReference>
<dbReference type="EMBL" id="QJKI01000006">
    <property type="protein sequence ID" value="PXX79380.1"/>
    <property type="molecule type" value="Genomic_DNA"/>
</dbReference>
<dbReference type="PROSITE" id="PS50883">
    <property type="entry name" value="EAL"/>
    <property type="match status" value="1"/>
</dbReference>
<dbReference type="CDD" id="cd01948">
    <property type="entry name" value="EAL"/>
    <property type="match status" value="1"/>
</dbReference>
<comment type="caution">
    <text evidence="2">The sequence shown here is derived from an EMBL/GenBank/DDBJ whole genome shotgun (WGS) entry which is preliminary data.</text>
</comment>
<dbReference type="RefSeq" id="WP_110390305.1">
    <property type="nucleotide sequence ID" value="NZ_QJKI01000006.1"/>
</dbReference>
<dbReference type="PANTHER" id="PTHR33121">
    <property type="entry name" value="CYCLIC DI-GMP PHOSPHODIESTERASE PDEF"/>
    <property type="match status" value="1"/>
</dbReference>
<reference evidence="2 3" key="1">
    <citation type="submission" date="2018-05" db="EMBL/GenBank/DDBJ databases">
        <title>Genomic Encyclopedia of Type Strains, Phase IV (KMG-IV): sequencing the most valuable type-strain genomes for metagenomic binning, comparative biology and taxonomic classification.</title>
        <authorList>
            <person name="Goeker M."/>
        </authorList>
    </citation>
    <scope>NUCLEOTIDE SEQUENCE [LARGE SCALE GENOMIC DNA]</scope>
    <source>
        <strain evidence="2 3">DSM 29661</strain>
    </source>
</reference>
<dbReference type="Proteomes" id="UP000247555">
    <property type="component" value="Unassembled WGS sequence"/>
</dbReference>
<dbReference type="Gene3D" id="3.30.450.20">
    <property type="entry name" value="PAS domain"/>
    <property type="match status" value="1"/>
</dbReference>
<dbReference type="InterPro" id="IPR050706">
    <property type="entry name" value="Cyclic-di-GMP_PDE-like"/>
</dbReference>
<evidence type="ECO:0000313" key="2">
    <source>
        <dbReference type="EMBL" id="PXX79380.1"/>
    </source>
</evidence>
<name>A0A318KP15_9NEIS</name>
<dbReference type="SUPFAM" id="SSF103190">
    <property type="entry name" value="Sensory domain-like"/>
    <property type="match status" value="1"/>
</dbReference>
<dbReference type="InterPro" id="IPR001633">
    <property type="entry name" value="EAL_dom"/>
</dbReference>
<gene>
    <name evidence="2" type="ORF">DFR34_10614</name>
</gene>
<keyword evidence="3" id="KW-1185">Reference proteome</keyword>
<dbReference type="PANTHER" id="PTHR33121:SF70">
    <property type="entry name" value="SIGNALING PROTEIN YKOW"/>
    <property type="match status" value="1"/>
</dbReference>
<dbReference type="GO" id="GO:0071111">
    <property type="term" value="F:cyclic-guanylate-specific phosphodiesterase activity"/>
    <property type="evidence" value="ECO:0007669"/>
    <property type="project" value="InterPro"/>
</dbReference>
<dbReference type="SUPFAM" id="SSF141868">
    <property type="entry name" value="EAL domain-like"/>
    <property type="match status" value="1"/>
</dbReference>
<feature type="domain" description="EAL" evidence="1">
    <location>
        <begin position="5"/>
        <end position="257"/>
    </location>
</feature>
<proteinExistence type="predicted"/>
<evidence type="ECO:0000259" key="1">
    <source>
        <dbReference type="PROSITE" id="PS50883"/>
    </source>
</evidence>
<protein>
    <submittedName>
        <fullName evidence="2">Diguanylate phosphodiesterase</fullName>
    </submittedName>
</protein>
<organism evidence="2 3">
    <name type="scientific">Rivihabitans pingtungensis</name>
    <dbReference type="NCBI Taxonomy" id="1054498"/>
    <lineage>
        <taxon>Bacteria</taxon>
        <taxon>Pseudomonadati</taxon>
        <taxon>Pseudomonadota</taxon>
        <taxon>Betaproteobacteria</taxon>
        <taxon>Neisseriales</taxon>
        <taxon>Aquaspirillaceae</taxon>
        <taxon>Rivihabitans</taxon>
    </lineage>
</organism>
<accession>A0A318KP15</accession>
<evidence type="ECO:0000313" key="3">
    <source>
        <dbReference type="Proteomes" id="UP000247555"/>
    </source>
</evidence>
<dbReference type="OrthoDB" id="9813903at2"/>
<dbReference type="AlphaFoldDB" id="A0A318KP15"/>
<dbReference type="InterPro" id="IPR035919">
    <property type="entry name" value="EAL_sf"/>
</dbReference>
<dbReference type="Pfam" id="PF00563">
    <property type="entry name" value="EAL"/>
    <property type="match status" value="1"/>
</dbReference>
<sequence>MSAHLAPPCLPLSAPAPAGLVCSSHFQPIYSLAHRRLIGVEGLLRAQDIQGRPVPPLELFSPHVPLGQRAALDRHARALHVAHYARLGLANSWLFLNADAEGFLLDGEAVENFPGWLAAHGLRPDQVVLEVLEHRIDDLDALVAALRQLKRQGCVIAVDDFGAGHANIDRLWRLEPDIVKLDRSLLRDASQTRQARALYPRLVAMLQEIGALVVAEGVENEREGVIALESQADFVQGYYFAHPAAQLPDSQLVLPVLDTLWHDYEVREHARRQGAAAVYRSVHAAFRQCANALTAGTPLADASMMLRQHPDVLRCFVLNQFGEQVGDNVGARGQANARRFAPLADARGARWSRRPYFRSAMEQPGRVQLTQPYLSVTEPVSCVTMSLALEIQERIHVLCADLLWHERVTLPPAS</sequence>